<evidence type="ECO:0000313" key="2">
    <source>
        <dbReference type="EMBL" id="JAC25687.1"/>
    </source>
</evidence>
<dbReference type="PROSITE" id="PS00061">
    <property type="entry name" value="ADH_SHORT"/>
    <property type="match status" value="1"/>
</dbReference>
<dbReference type="NCBIfam" id="NF005559">
    <property type="entry name" value="PRK07231.1"/>
    <property type="match status" value="1"/>
</dbReference>
<dbReference type="PRINTS" id="PR00081">
    <property type="entry name" value="GDHRDH"/>
</dbReference>
<dbReference type="PANTHER" id="PTHR43975:SF2">
    <property type="entry name" value="EG:BACR7A4.14 PROTEIN-RELATED"/>
    <property type="match status" value="1"/>
</dbReference>
<accession>A0A023FW00</accession>
<keyword evidence="1" id="KW-0560">Oxidoreductase</keyword>
<dbReference type="Gene3D" id="3.40.50.720">
    <property type="entry name" value="NAD(P)-binding Rossmann-like Domain"/>
    <property type="match status" value="1"/>
</dbReference>
<dbReference type="SUPFAM" id="SSF51735">
    <property type="entry name" value="NAD(P)-binding Rossmann-fold domains"/>
    <property type="match status" value="1"/>
</dbReference>
<dbReference type="InterPro" id="IPR020904">
    <property type="entry name" value="Sc_DH/Rdtase_CS"/>
</dbReference>
<dbReference type="Pfam" id="PF13561">
    <property type="entry name" value="adh_short_C2"/>
    <property type="match status" value="1"/>
</dbReference>
<dbReference type="InterPro" id="IPR002347">
    <property type="entry name" value="SDR_fam"/>
</dbReference>
<dbReference type="InterPro" id="IPR036291">
    <property type="entry name" value="NAD(P)-bd_dom_sf"/>
</dbReference>
<evidence type="ECO:0000256" key="1">
    <source>
        <dbReference type="ARBA" id="ARBA00023002"/>
    </source>
</evidence>
<sequence>MPDLKEKVAFITGASSGIGESTALQFASLGCWLALMARNEVALQRVAEACRGRGIPRDKVLVVPGDVSVEADVEAAVERTANHFGRIDIVVNNAGISDKSTMHCSMETFERVMSINLRGPLHVMQKALPHLRKTKGSIVNVSSVASRTANVPAAPYCVSKAALDHLTRCAALENAPHGVRVNAVNPGVIQTPIARSPEVSMEQHFKFMAKLGRDVHPLGRVGMPEEVARCIAFLASDDASFVTGITMPVDGGLLLLNSLSMPALRTRGAQDTPTTGTLE</sequence>
<dbReference type="AlphaFoldDB" id="A0A023FW00"/>
<dbReference type="PANTHER" id="PTHR43975">
    <property type="entry name" value="ZGC:101858"/>
    <property type="match status" value="1"/>
</dbReference>
<proteinExistence type="evidence at transcript level"/>
<dbReference type="FunFam" id="3.40.50.720:FF:000084">
    <property type="entry name" value="Short-chain dehydrogenase reductase"/>
    <property type="match status" value="1"/>
</dbReference>
<dbReference type="EMBL" id="GBBL01001633">
    <property type="protein sequence ID" value="JAC25687.1"/>
    <property type="molecule type" value="mRNA"/>
</dbReference>
<dbReference type="PROSITE" id="PS51257">
    <property type="entry name" value="PROKAR_LIPOPROTEIN"/>
    <property type="match status" value="1"/>
</dbReference>
<name>A0A023FW00_AMBPA</name>
<dbReference type="GO" id="GO:0016491">
    <property type="term" value="F:oxidoreductase activity"/>
    <property type="evidence" value="ECO:0007669"/>
    <property type="project" value="UniProtKB-KW"/>
</dbReference>
<protein>
    <submittedName>
        <fullName evidence="2">Uncharacterized protein</fullName>
    </submittedName>
</protein>
<reference evidence="2" key="1">
    <citation type="submission" date="2014-03" db="EMBL/GenBank/DDBJ databases">
        <title>The sialotranscriptome of Amblyomma triste, Amblyomma parvum and Amblyomma cajennense ticks, uncovered by 454-based RNA-seq.</title>
        <authorList>
            <person name="Garcia G.R."/>
            <person name="Gardinassi L.G."/>
            <person name="Ribeiro J.M."/>
            <person name="Anatrielo E."/>
            <person name="Ferreira B.R."/>
            <person name="Moreira H.N."/>
            <person name="Mafra C."/>
            <person name="Olegario M.M."/>
            <person name="Szabo P.J."/>
            <person name="Miranda-Santos I.K."/>
            <person name="Maruyama S.R."/>
        </authorList>
    </citation>
    <scope>NUCLEOTIDE SEQUENCE</scope>
    <source>
        <strain evidence="2">Araguapaz</strain>
        <tissue evidence="2">Salivary glands</tissue>
    </source>
</reference>
<dbReference type="PRINTS" id="PR00080">
    <property type="entry name" value="SDRFAMILY"/>
</dbReference>
<organism evidence="2">
    <name type="scientific">Amblyomma parvum</name>
    <name type="common">South American tick</name>
    <dbReference type="NCBI Taxonomy" id="251391"/>
    <lineage>
        <taxon>Eukaryota</taxon>
        <taxon>Metazoa</taxon>
        <taxon>Ecdysozoa</taxon>
        <taxon>Arthropoda</taxon>
        <taxon>Chelicerata</taxon>
        <taxon>Arachnida</taxon>
        <taxon>Acari</taxon>
        <taxon>Parasitiformes</taxon>
        <taxon>Ixodida</taxon>
        <taxon>Ixodoidea</taxon>
        <taxon>Ixodidae</taxon>
        <taxon>Amblyomminae</taxon>
        <taxon>Amblyomma</taxon>
    </lineage>
</organism>